<comment type="subcellular location">
    <subcellularLocation>
        <location evidence="1">Membrane</location>
        <topology evidence="1">Multi-pass membrane protein</topology>
    </subcellularLocation>
</comment>
<evidence type="ECO:0000256" key="3">
    <source>
        <dbReference type="ARBA" id="ARBA00022448"/>
    </source>
</evidence>
<feature type="transmembrane region" description="Helical" evidence="8">
    <location>
        <begin position="123"/>
        <end position="140"/>
    </location>
</feature>
<dbReference type="EMBL" id="JBHLUH010000004">
    <property type="protein sequence ID" value="MFC0526824.1"/>
    <property type="molecule type" value="Genomic_DNA"/>
</dbReference>
<feature type="transmembrane region" description="Helical" evidence="8">
    <location>
        <begin position="69"/>
        <end position="95"/>
    </location>
</feature>
<protein>
    <submittedName>
        <fullName evidence="9">Sodium:solute symporter</fullName>
    </submittedName>
</protein>
<feature type="transmembrane region" description="Helical" evidence="8">
    <location>
        <begin position="368"/>
        <end position="387"/>
    </location>
</feature>
<feature type="transmembrane region" description="Helical" evidence="8">
    <location>
        <begin position="190"/>
        <end position="208"/>
    </location>
</feature>
<feature type="transmembrane region" description="Helical" evidence="8">
    <location>
        <begin position="233"/>
        <end position="252"/>
    </location>
</feature>
<feature type="transmembrane region" description="Helical" evidence="8">
    <location>
        <begin position="315"/>
        <end position="348"/>
    </location>
</feature>
<dbReference type="PROSITE" id="PS50283">
    <property type="entry name" value="NA_SOLUT_SYMP_3"/>
    <property type="match status" value="1"/>
</dbReference>
<feature type="transmembrane region" description="Helical" evidence="8">
    <location>
        <begin position="459"/>
        <end position="481"/>
    </location>
</feature>
<sequence>MLATVAAFLAVVGGTSLVAVGARWFRRDDSLPTLEGWALAGRQFGAPTTWLLLGGTIYTAYTFAAVPGMVYGAGALGFFALPYTVIVYPLAFVLLPRLWTAARDNGYITVADYVKGRYDSPPLALAVALTGILATMPYIALQLLGIRAVLTAGGLYPRGLAGDLALVAVFGVLAIATYRHGLRAPAVISIVKGAAIFGATLAVVAVVFDEMGGPGRMFETAAARHTALALEPALFPAFATLALGSAMALLVYPHVLTAAFAASGPDTLRKVTIALPAWTAVLGLFGVLGIAALAAGVDAPPGNAESAVPLLVEQLMPAALTGVLFGAFVVGALVPAAVMSIAAAALFVRNVYVEYFHPTATPKHQTRIAQAVSLTAKVGAVAFVFGLRNQDAINLQLLGGVWILQTFPAVAIGLFTTRLHRWALLAGWAVGMATGTLLVVWGGFSSVVSVGFGEVQVPVYAAVVAFALNMVVAVGLTPFFARSEEAVRA</sequence>
<feature type="transmembrane region" description="Helical" evidence="8">
    <location>
        <begin position="273"/>
        <end position="295"/>
    </location>
</feature>
<feature type="transmembrane region" description="Helical" evidence="8">
    <location>
        <begin position="422"/>
        <end position="444"/>
    </location>
</feature>
<name>A0ABV6LWN0_9ACTN</name>
<evidence type="ECO:0000256" key="7">
    <source>
        <dbReference type="RuleBase" id="RU362091"/>
    </source>
</evidence>
<dbReference type="Gene3D" id="1.20.1730.10">
    <property type="entry name" value="Sodium/glucose cotransporter"/>
    <property type="match status" value="1"/>
</dbReference>
<evidence type="ECO:0000256" key="4">
    <source>
        <dbReference type="ARBA" id="ARBA00022692"/>
    </source>
</evidence>
<keyword evidence="5 8" id="KW-1133">Transmembrane helix</keyword>
<proteinExistence type="inferred from homology"/>
<comment type="caution">
    <text evidence="9">The sequence shown here is derived from an EMBL/GenBank/DDBJ whole genome shotgun (WGS) entry which is preliminary data.</text>
</comment>
<evidence type="ECO:0000256" key="2">
    <source>
        <dbReference type="ARBA" id="ARBA00006434"/>
    </source>
</evidence>
<keyword evidence="4 8" id="KW-0812">Transmembrane</keyword>
<dbReference type="Pfam" id="PF00474">
    <property type="entry name" value="SSF"/>
    <property type="match status" value="1"/>
</dbReference>
<dbReference type="PANTHER" id="PTHR48086:SF8">
    <property type="entry name" value="MONOCARBOXYLIC ACID PERMEASE"/>
    <property type="match status" value="1"/>
</dbReference>
<accession>A0ABV6LWN0</accession>
<keyword evidence="10" id="KW-1185">Reference proteome</keyword>
<feature type="transmembrane region" description="Helical" evidence="8">
    <location>
        <begin position="160"/>
        <end position="178"/>
    </location>
</feature>
<keyword evidence="3" id="KW-0813">Transport</keyword>
<evidence type="ECO:0000256" key="8">
    <source>
        <dbReference type="SAM" id="Phobius"/>
    </source>
</evidence>
<dbReference type="InterPro" id="IPR038377">
    <property type="entry name" value="Na/Glc_symporter_sf"/>
</dbReference>
<dbReference type="InterPro" id="IPR001734">
    <property type="entry name" value="Na/solute_symporter"/>
</dbReference>
<evidence type="ECO:0000313" key="9">
    <source>
        <dbReference type="EMBL" id="MFC0526824.1"/>
    </source>
</evidence>
<dbReference type="InterPro" id="IPR050277">
    <property type="entry name" value="Sodium:Solute_Symporter"/>
</dbReference>
<dbReference type="Proteomes" id="UP001589867">
    <property type="component" value="Unassembled WGS sequence"/>
</dbReference>
<evidence type="ECO:0000256" key="5">
    <source>
        <dbReference type="ARBA" id="ARBA00022989"/>
    </source>
</evidence>
<feature type="transmembrane region" description="Helical" evidence="8">
    <location>
        <begin position="393"/>
        <end position="415"/>
    </location>
</feature>
<organism evidence="9 10">
    <name type="scientific">Phytohabitans kaempferiae</name>
    <dbReference type="NCBI Taxonomy" id="1620943"/>
    <lineage>
        <taxon>Bacteria</taxon>
        <taxon>Bacillati</taxon>
        <taxon>Actinomycetota</taxon>
        <taxon>Actinomycetes</taxon>
        <taxon>Micromonosporales</taxon>
        <taxon>Micromonosporaceae</taxon>
    </lineage>
</organism>
<evidence type="ECO:0000256" key="1">
    <source>
        <dbReference type="ARBA" id="ARBA00004141"/>
    </source>
</evidence>
<keyword evidence="6 8" id="KW-0472">Membrane</keyword>
<evidence type="ECO:0000313" key="10">
    <source>
        <dbReference type="Proteomes" id="UP001589867"/>
    </source>
</evidence>
<dbReference type="PANTHER" id="PTHR48086">
    <property type="entry name" value="SODIUM/PROLINE SYMPORTER-RELATED"/>
    <property type="match status" value="1"/>
</dbReference>
<evidence type="ECO:0000256" key="6">
    <source>
        <dbReference type="ARBA" id="ARBA00023136"/>
    </source>
</evidence>
<gene>
    <name evidence="9" type="ORF">ACFFIA_04045</name>
</gene>
<reference evidence="9 10" key="1">
    <citation type="submission" date="2024-09" db="EMBL/GenBank/DDBJ databases">
        <authorList>
            <person name="Sun Q."/>
            <person name="Mori K."/>
        </authorList>
    </citation>
    <scope>NUCLEOTIDE SEQUENCE [LARGE SCALE GENOMIC DNA]</scope>
    <source>
        <strain evidence="9 10">TBRC 3947</strain>
    </source>
</reference>
<comment type="similarity">
    <text evidence="2 7">Belongs to the sodium:solute symporter (SSF) (TC 2.A.21) family.</text>
</comment>